<dbReference type="Proteomes" id="UP000824238">
    <property type="component" value="Unassembled WGS sequence"/>
</dbReference>
<dbReference type="InterPro" id="IPR012506">
    <property type="entry name" value="TMEM86B-like"/>
</dbReference>
<reference evidence="7" key="2">
    <citation type="journal article" date="2021" name="PeerJ">
        <title>Extensive microbial diversity within the chicken gut microbiome revealed by metagenomics and culture.</title>
        <authorList>
            <person name="Gilroy R."/>
            <person name="Ravi A."/>
            <person name="Getino M."/>
            <person name="Pursley I."/>
            <person name="Horton D.L."/>
            <person name="Alikhan N.F."/>
            <person name="Baker D."/>
            <person name="Gharbi K."/>
            <person name="Hall N."/>
            <person name="Watson M."/>
            <person name="Adriaenssens E.M."/>
            <person name="Foster-Nyarko E."/>
            <person name="Jarju S."/>
            <person name="Secka A."/>
            <person name="Antonio M."/>
            <person name="Oren A."/>
            <person name="Chaudhuri R.R."/>
            <person name="La Ragione R."/>
            <person name="Hildebrand F."/>
            <person name="Pallen M.J."/>
        </authorList>
    </citation>
    <scope>NUCLEOTIDE SEQUENCE</scope>
    <source>
        <strain evidence="7">ChiGjej3B3-7149</strain>
    </source>
</reference>
<dbReference type="Pfam" id="PF07947">
    <property type="entry name" value="YhhN"/>
    <property type="match status" value="1"/>
</dbReference>
<evidence type="ECO:0000256" key="4">
    <source>
        <dbReference type="ARBA" id="ARBA00022989"/>
    </source>
</evidence>
<gene>
    <name evidence="7" type="ORF">IAD36_09510</name>
</gene>
<evidence type="ECO:0000256" key="3">
    <source>
        <dbReference type="ARBA" id="ARBA00022692"/>
    </source>
</evidence>
<feature type="transmembrane region" description="Helical" evidence="6">
    <location>
        <begin position="163"/>
        <end position="184"/>
    </location>
</feature>
<feature type="transmembrane region" description="Helical" evidence="6">
    <location>
        <begin position="75"/>
        <end position="100"/>
    </location>
</feature>
<protein>
    <recommendedName>
        <fullName evidence="9">Lysoplasmalogenase</fullName>
    </recommendedName>
</protein>
<reference evidence="7" key="1">
    <citation type="submission" date="2020-10" db="EMBL/GenBank/DDBJ databases">
        <authorList>
            <person name="Gilroy R."/>
        </authorList>
    </citation>
    <scope>NUCLEOTIDE SEQUENCE</scope>
    <source>
        <strain evidence="7">ChiGjej3B3-7149</strain>
    </source>
</reference>
<name>A0A9D1DN14_9FIRM</name>
<dbReference type="PANTHER" id="PTHR31885:SF6">
    <property type="entry name" value="GH04784P"/>
    <property type="match status" value="1"/>
</dbReference>
<dbReference type="GO" id="GO:0016020">
    <property type="term" value="C:membrane"/>
    <property type="evidence" value="ECO:0007669"/>
    <property type="project" value="UniProtKB-SubCell"/>
</dbReference>
<accession>A0A9D1DN14</accession>
<evidence type="ECO:0000313" key="8">
    <source>
        <dbReference type="Proteomes" id="UP000824238"/>
    </source>
</evidence>
<organism evidence="7 8">
    <name type="scientific">Candidatus Scatomorpha intestinigallinarum</name>
    <dbReference type="NCBI Taxonomy" id="2840923"/>
    <lineage>
        <taxon>Bacteria</taxon>
        <taxon>Bacillati</taxon>
        <taxon>Bacillota</taxon>
        <taxon>Clostridia</taxon>
        <taxon>Eubacteriales</taxon>
        <taxon>Candidatus Scatomorpha</taxon>
    </lineage>
</organism>
<comment type="subcellular location">
    <subcellularLocation>
        <location evidence="1">Membrane</location>
        <topology evidence="1">Multi-pass membrane protein</topology>
    </subcellularLocation>
</comment>
<comment type="caution">
    <text evidence="7">The sequence shown here is derived from an EMBL/GenBank/DDBJ whole genome shotgun (WGS) entry which is preliminary data.</text>
</comment>
<evidence type="ECO:0000256" key="1">
    <source>
        <dbReference type="ARBA" id="ARBA00004141"/>
    </source>
</evidence>
<dbReference type="EMBL" id="DVHH01000229">
    <property type="protein sequence ID" value="HIR55815.1"/>
    <property type="molecule type" value="Genomic_DNA"/>
</dbReference>
<feature type="transmembrane region" description="Helical" evidence="6">
    <location>
        <begin position="196"/>
        <end position="215"/>
    </location>
</feature>
<proteinExistence type="inferred from homology"/>
<feature type="transmembrane region" description="Helical" evidence="6">
    <location>
        <begin position="106"/>
        <end position="127"/>
    </location>
</feature>
<dbReference type="AlphaFoldDB" id="A0A9D1DN14"/>
<keyword evidence="3 6" id="KW-0812">Transmembrane</keyword>
<evidence type="ECO:0008006" key="9">
    <source>
        <dbReference type="Google" id="ProtNLM"/>
    </source>
</evidence>
<keyword evidence="4 6" id="KW-1133">Transmembrane helix</keyword>
<dbReference type="GO" id="GO:0016787">
    <property type="term" value="F:hydrolase activity"/>
    <property type="evidence" value="ECO:0007669"/>
    <property type="project" value="TreeGrafter"/>
</dbReference>
<dbReference type="PANTHER" id="PTHR31885">
    <property type="entry name" value="GH04784P"/>
    <property type="match status" value="1"/>
</dbReference>
<keyword evidence="5 6" id="KW-0472">Membrane</keyword>
<comment type="similarity">
    <text evidence="2">Belongs to the TMEM86 family.</text>
</comment>
<evidence type="ECO:0000313" key="7">
    <source>
        <dbReference type="EMBL" id="HIR55815.1"/>
    </source>
</evidence>
<evidence type="ECO:0000256" key="2">
    <source>
        <dbReference type="ARBA" id="ARBA00007375"/>
    </source>
</evidence>
<sequence>MVTALTAAAVAASATHLAACGLGLQKLRRGTKLLLMPLIAALYCAMARSPSPVVLGAMFCGWAGDFFMIYKHREAFLGAGMAAFGLGHILYVAHIGVLAAAAQPRLFTALAATLVPGAVALCIFFVLRRRIPKALRLPGLLYGLLLASLGSAAFIGLRAGAPGAGFLLAGGCLFLCSDGILAFETFRDGDSNAADVAVMLTYIAAQALLAAGFAAG</sequence>
<evidence type="ECO:0000256" key="5">
    <source>
        <dbReference type="ARBA" id="ARBA00023136"/>
    </source>
</evidence>
<feature type="transmembrane region" description="Helical" evidence="6">
    <location>
        <begin position="139"/>
        <end position="157"/>
    </location>
</feature>
<evidence type="ECO:0000256" key="6">
    <source>
        <dbReference type="SAM" id="Phobius"/>
    </source>
</evidence>